<keyword evidence="2" id="KW-1185">Reference proteome</keyword>
<protein>
    <recommendedName>
        <fullName evidence="3">Sodefrin-like factor</fullName>
    </recommendedName>
</protein>
<evidence type="ECO:0000313" key="1">
    <source>
        <dbReference type="EMBL" id="CAL4213295.1"/>
    </source>
</evidence>
<gene>
    <name evidence="1" type="ORF">MNOR_LOCUS38515</name>
</gene>
<name>A0AAV2SQK0_MEGNR</name>
<reference evidence="1 2" key="1">
    <citation type="submission" date="2024-05" db="EMBL/GenBank/DDBJ databases">
        <authorList>
            <person name="Wallberg A."/>
        </authorList>
    </citation>
    <scope>NUCLEOTIDE SEQUENCE [LARGE SCALE GENOMIC DNA]</scope>
</reference>
<organism evidence="1 2">
    <name type="scientific">Meganyctiphanes norvegica</name>
    <name type="common">Northern krill</name>
    <name type="synonym">Thysanopoda norvegica</name>
    <dbReference type="NCBI Taxonomy" id="48144"/>
    <lineage>
        <taxon>Eukaryota</taxon>
        <taxon>Metazoa</taxon>
        <taxon>Ecdysozoa</taxon>
        <taxon>Arthropoda</taxon>
        <taxon>Crustacea</taxon>
        <taxon>Multicrustacea</taxon>
        <taxon>Malacostraca</taxon>
        <taxon>Eumalacostraca</taxon>
        <taxon>Eucarida</taxon>
        <taxon>Euphausiacea</taxon>
        <taxon>Euphausiidae</taxon>
        <taxon>Meganyctiphanes</taxon>
    </lineage>
</organism>
<dbReference type="AlphaFoldDB" id="A0AAV2SQK0"/>
<sequence length="116" mass="12413">TEPISTVSSTAYSTTTTTTVATTTDDIKSTTASLGLSCYSCFDCPITSSTTAVIQDPNYNTCFTSLVTMELGSYVVRGGELDPRQDGECDKTDTAITCYCGDDLCNDSEDIRSHRT</sequence>
<dbReference type="EMBL" id="CAXKWB010088641">
    <property type="protein sequence ID" value="CAL4213295.1"/>
    <property type="molecule type" value="Genomic_DNA"/>
</dbReference>
<evidence type="ECO:0008006" key="3">
    <source>
        <dbReference type="Google" id="ProtNLM"/>
    </source>
</evidence>
<evidence type="ECO:0000313" key="2">
    <source>
        <dbReference type="Proteomes" id="UP001497623"/>
    </source>
</evidence>
<accession>A0AAV2SQK0</accession>
<comment type="caution">
    <text evidence="1">The sequence shown here is derived from an EMBL/GenBank/DDBJ whole genome shotgun (WGS) entry which is preliminary data.</text>
</comment>
<dbReference type="Proteomes" id="UP001497623">
    <property type="component" value="Unassembled WGS sequence"/>
</dbReference>
<proteinExistence type="predicted"/>
<feature type="non-terminal residue" evidence="1">
    <location>
        <position position="1"/>
    </location>
</feature>